<feature type="domain" description="Glycosyltransferase subfamily 4-like N-terminal" evidence="2">
    <location>
        <begin position="13"/>
        <end position="166"/>
    </location>
</feature>
<comment type="caution">
    <text evidence="3">The sequence shown here is derived from an EMBL/GenBank/DDBJ whole genome shotgun (WGS) entry which is preliminary data.</text>
</comment>
<dbReference type="GO" id="GO:0016757">
    <property type="term" value="F:glycosyltransferase activity"/>
    <property type="evidence" value="ECO:0007669"/>
    <property type="project" value="InterPro"/>
</dbReference>
<dbReference type="PANTHER" id="PTHR12526">
    <property type="entry name" value="GLYCOSYLTRANSFERASE"/>
    <property type="match status" value="1"/>
</dbReference>
<gene>
    <name evidence="3" type="ORF">E6P75_02240</name>
</gene>
<dbReference type="Gene3D" id="3.40.50.2000">
    <property type="entry name" value="Glycogen Phosphorylase B"/>
    <property type="match status" value="2"/>
</dbReference>
<evidence type="ECO:0000313" key="3">
    <source>
        <dbReference type="EMBL" id="MDI4509031.1"/>
    </source>
</evidence>
<dbReference type="InterPro" id="IPR001296">
    <property type="entry name" value="Glyco_trans_1"/>
</dbReference>
<protein>
    <submittedName>
        <fullName evidence="3">Glycosyltransferase</fullName>
    </submittedName>
</protein>
<dbReference type="InterPro" id="IPR028098">
    <property type="entry name" value="Glyco_trans_4-like_N"/>
</dbReference>
<reference evidence="3" key="1">
    <citation type="submission" date="2019-04" db="EMBL/GenBank/DDBJ databases">
        <title>Moraxella osloensis CCUG 73412, isolated from corneal scrapings as causative agent of keratitis.</title>
        <authorList>
            <person name="Connolly G."/>
            <person name="Jaen-Luchoro D."/>
            <person name="Pinyeiro-Iglesias B."/>
            <person name="Curry A."/>
            <person name="Knowles S."/>
            <person name="Moore E.R.B."/>
        </authorList>
    </citation>
    <scope>NUCLEOTIDE SEQUENCE</scope>
    <source>
        <strain evidence="3">CCUG 73412</strain>
    </source>
</reference>
<dbReference type="PANTHER" id="PTHR12526:SF630">
    <property type="entry name" value="GLYCOSYLTRANSFERASE"/>
    <property type="match status" value="1"/>
</dbReference>
<dbReference type="Pfam" id="PF00534">
    <property type="entry name" value="Glycos_transf_1"/>
    <property type="match status" value="1"/>
</dbReference>
<sequence>MKILYIITGLGLGGAEKIVCDLADQMVLKGHEVKIAYLTGDRLVIPKSPDVEIIYLALNGIKSFIPASSQYLNLLRSFRPDVVHAHMVHANIFVRLNRINQKIPKLICTAHNSNEGGNIRMLAYKYTNFLSDINTNVSKEASQAFINKGAFTKENLITVYNGIDLNKFKFSNSKNDIVSIDDGFTNFLSVGRFNEQKDYPNLLNAIALLDKKLGTPVKFQIAGDGVLRLELENLIDKLNLNAYVELLGNRKDIPQLLNNSKFFILSSKHEGLPTVVIEAMASGTFVIATDCGGTAEIMGDTGILVPPQDSQALAQAMQQALSLTDEQISSNNIRARKRIEELFSLEKSVEKWLEIYMASDR</sequence>
<feature type="domain" description="Glycosyl transferase family 1" evidence="1">
    <location>
        <begin position="180"/>
        <end position="324"/>
    </location>
</feature>
<proteinExistence type="predicted"/>
<evidence type="ECO:0000259" key="1">
    <source>
        <dbReference type="Pfam" id="PF00534"/>
    </source>
</evidence>
<dbReference type="Pfam" id="PF13439">
    <property type="entry name" value="Glyco_transf_4"/>
    <property type="match status" value="1"/>
</dbReference>
<accession>A0AAW6TAI0</accession>
<dbReference type="AlphaFoldDB" id="A0AAW6TAI0"/>
<dbReference type="SUPFAM" id="SSF53756">
    <property type="entry name" value="UDP-Glycosyltransferase/glycogen phosphorylase"/>
    <property type="match status" value="1"/>
</dbReference>
<dbReference type="GO" id="GO:1901135">
    <property type="term" value="P:carbohydrate derivative metabolic process"/>
    <property type="evidence" value="ECO:0007669"/>
    <property type="project" value="UniProtKB-ARBA"/>
</dbReference>
<evidence type="ECO:0000259" key="2">
    <source>
        <dbReference type="Pfam" id="PF13439"/>
    </source>
</evidence>
<name>A0AAW6TAI0_FAUOS</name>
<organism evidence="3">
    <name type="scientific">Faucicola osloensis</name>
    <name type="common">Moraxella osloensis</name>
    <dbReference type="NCBI Taxonomy" id="34062"/>
    <lineage>
        <taxon>Bacteria</taxon>
        <taxon>Pseudomonadati</taxon>
        <taxon>Pseudomonadota</taxon>
        <taxon>Gammaproteobacteria</taxon>
        <taxon>Moraxellales</taxon>
        <taxon>Moraxellaceae</taxon>
        <taxon>Faucicola</taxon>
    </lineage>
</organism>
<dbReference type="EMBL" id="SSCJ01000001">
    <property type="protein sequence ID" value="MDI4509031.1"/>
    <property type="molecule type" value="Genomic_DNA"/>
</dbReference>